<accession>A0ABS4EZ32</accession>
<comment type="caution">
    <text evidence="2">The sequence shown here is derived from an EMBL/GenBank/DDBJ whole genome shotgun (WGS) entry which is preliminary data.</text>
</comment>
<organism evidence="2 3">
    <name type="scientific">Clostridium moniliforme</name>
    <dbReference type="NCBI Taxonomy" id="39489"/>
    <lineage>
        <taxon>Bacteria</taxon>
        <taxon>Bacillati</taxon>
        <taxon>Bacillota</taxon>
        <taxon>Clostridia</taxon>
        <taxon>Eubacteriales</taxon>
        <taxon>Clostridiaceae</taxon>
        <taxon>Clostridium</taxon>
    </lineage>
</organism>
<gene>
    <name evidence="2" type="ORF">J2Z53_000835</name>
</gene>
<sequence>MDKISTCSINFYDKSNLMLFLVISFISVFILYKIVKGRRLK</sequence>
<protein>
    <submittedName>
        <fullName evidence="2">Uncharacterized protein</fullName>
    </submittedName>
</protein>
<dbReference type="EMBL" id="JAGGJZ010000002">
    <property type="protein sequence ID" value="MBP1889254.1"/>
    <property type="molecule type" value="Genomic_DNA"/>
</dbReference>
<keyword evidence="1" id="KW-1133">Transmembrane helix</keyword>
<reference evidence="2 3" key="1">
    <citation type="submission" date="2021-03" db="EMBL/GenBank/DDBJ databases">
        <title>Genomic Encyclopedia of Type Strains, Phase IV (KMG-IV): sequencing the most valuable type-strain genomes for metagenomic binning, comparative biology and taxonomic classification.</title>
        <authorList>
            <person name="Goeker M."/>
        </authorList>
    </citation>
    <scope>NUCLEOTIDE SEQUENCE [LARGE SCALE GENOMIC DNA]</scope>
    <source>
        <strain evidence="2 3">DSM 3984</strain>
    </source>
</reference>
<proteinExistence type="predicted"/>
<evidence type="ECO:0000313" key="2">
    <source>
        <dbReference type="EMBL" id="MBP1889254.1"/>
    </source>
</evidence>
<dbReference type="RefSeq" id="WP_268835799.1">
    <property type="nucleotide sequence ID" value="NZ_JAGGJZ010000002.1"/>
</dbReference>
<keyword evidence="1" id="KW-0812">Transmembrane</keyword>
<keyword evidence="1" id="KW-0472">Membrane</keyword>
<name>A0ABS4EZ32_9CLOT</name>
<evidence type="ECO:0000313" key="3">
    <source>
        <dbReference type="Proteomes" id="UP000783390"/>
    </source>
</evidence>
<evidence type="ECO:0000256" key="1">
    <source>
        <dbReference type="SAM" id="Phobius"/>
    </source>
</evidence>
<feature type="transmembrane region" description="Helical" evidence="1">
    <location>
        <begin position="17"/>
        <end position="35"/>
    </location>
</feature>
<dbReference type="Proteomes" id="UP000783390">
    <property type="component" value="Unassembled WGS sequence"/>
</dbReference>
<keyword evidence="3" id="KW-1185">Reference proteome</keyword>